<dbReference type="EMBL" id="JBHTMO010000024">
    <property type="protein sequence ID" value="MFD1393471.1"/>
    <property type="molecule type" value="Genomic_DNA"/>
</dbReference>
<evidence type="ECO:0000313" key="2">
    <source>
        <dbReference type="EMBL" id="MFD1393471.1"/>
    </source>
</evidence>
<organism evidence="2 3">
    <name type="scientific">Lacticaseibacillus jixianensis</name>
    <dbReference type="NCBI Taxonomy" id="2486012"/>
    <lineage>
        <taxon>Bacteria</taxon>
        <taxon>Bacillati</taxon>
        <taxon>Bacillota</taxon>
        <taxon>Bacilli</taxon>
        <taxon>Lactobacillales</taxon>
        <taxon>Lactobacillaceae</taxon>
        <taxon>Lacticaseibacillus</taxon>
    </lineage>
</organism>
<accession>A0ABW4B964</accession>
<proteinExistence type="predicted"/>
<reference evidence="3" key="1">
    <citation type="journal article" date="2019" name="Int. J. Syst. Evol. Microbiol.">
        <title>The Global Catalogue of Microorganisms (GCM) 10K type strain sequencing project: providing services to taxonomists for standard genome sequencing and annotation.</title>
        <authorList>
            <consortium name="The Broad Institute Genomics Platform"/>
            <consortium name="The Broad Institute Genome Sequencing Center for Infectious Disease"/>
            <person name="Wu L."/>
            <person name="Ma J."/>
        </authorList>
    </citation>
    <scope>NUCLEOTIDE SEQUENCE [LARGE SCALE GENOMIC DNA]</scope>
    <source>
        <strain evidence="3">CCM 8911</strain>
    </source>
</reference>
<keyword evidence="3" id="KW-1185">Reference proteome</keyword>
<evidence type="ECO:0000313" key="3">
    <source>
        <dbReference type="Proteomes" id="UP001597249"/>
    </source>
</evidence>
<evidence type="ECO:0008006" key="4">
    <source>
        <dbReference type="Google" id="ProtNLM"/>
    </source>
</evidence>
<comment type="caution">
    <text evidence="2">The sequence shown here is derived from an EMBL/GenBank/DDBJ whole genome shotgun (WGS) entry which is preliminary data.</text>
</comment>
<sequence>MKSFKKMLPVLAVLLVAGLGGCRSQTGGSGKGPASSTASSKNLPGPTITTPNTLFRSTGGKVKLTFTLSNNAKFTLKDRDHQDQVLVRGEGTGKVTTVNGAIDEGELVLTATLNGKTQTKVLTVLPEASETSRILQTNKMGLGANNAYGLRVTQITHQLNAAGQKLVEAGKLPKNLCVQITVEYANFTDQAGFMPAPSQFTITGPFLAPATVLANQQGTAKLAPGGYASTTFWAYFGNAGIVVGKGIDLQLEYRGPGMTDPLLFAATTD</sequence>
<protein>
    <recommendedName>
        <fullName evidence="4">Lipoprotein</fullName>
    </recommendedName>
</protein>
<feature type="region of interest" description="Disordered" evidence="1">
    <location>
        <begin position="25"/>
        <end position="54"/>
    </location>
</feature>
<dbReference type="Proteomes" id="UP001597249">
    <property type="component" value="Unassembled WGS sequence"/>
</dbReference>
<name>A0ABW4B964_9LACO</name>
<dbReference type="PROSITE" id="PS51257">
    <property type="entry name" value="PROKAR_LIPOPROTEIN"/>
    <property type="match status" value="1"/>
</dbReference>
<dbReference type="RefSeq" id="WP_125584702.1">
    <property type="nucleotide sequence ID" value="NZ_JBHTMO010000024.1"/>
</dbReference>
<evidence type="ECO:0000256" key="1">
    <source>
        <dbReference type="SAM" id="MobiDB-lite"/>
    </source>
</evidence>
<gene>
    <name evidence="2" type="ORF">ACFQ3L_07800</name>
</gene>
<feature type="compositionally biased region" description="Polar residues" evidence="1">
    <location>
        <begin position="34"/>
        <end position="54"/>
    </location>
</feature>